<dbReference type="STRING" id="57577.A0A2K3LHR2"/>
<organism evidence="1 2">
    <name type="scientific">Trifolium pratense</name>
    <name type="common">Red clover</name>
    <dbReference type="NCBI Taxonomy" id="57577"/>
    <lineage>
        <taxon>Eukaryota</taxon>
        <taxon>Viridiplantae</taxon>
        <taxon>Streptophyta</taxon>
        <taxon>Embryophyta</taxon>
        <taxon>Tracheophyta</taxon>
        <taxon>Spermatophyta</taxon>
        <taxon>Magnoliopsida</taxon>
        <taxon>eudicotyledons</taxon>
        <taxon>Gunneridae</taxon>
        <taxon>Pentapetalae</taxon>
        <taxon>rosids</taxon>
        <taxon>fabids</taxon>
        <taxon>Fabales</taxon>
        <taxon>Fabaceae</taxon>
        <taxon>Papilionoideae</taxon>
        <taxon>50 kb inversion clade</taxon>
        <taxon>NPAAA clade</taxon>
        <taxon>Hologalegina</taxon>
        <taxon>IRL clade</taxon>
        <taxon>Trifolieae</taxon>
        <taxon>Trifolium</taxon>
    </lineage>
</organism>
<gene>
    <name evidence="1" type="ORF">L195_g034048</name>
</gene>
<name>A0A2K3LHR2_TRIPR</name>
<reference evidence="1 2" key="1">
    <citation type="journal article" date="2014" name="Am. J. Bot.">
        <title>Genome assembly and annotation for red clover (Trifolium pratense; Fabaceae).</title>
        <authorList>
            <person name="Istvanek J."/>
            <person name="Jaros M."/>
            <person name="Krenek A."/>
            <person name="Repkova J."/>
        </authorList>
    </citation>
    <scope>NUCLEOTIDE SEQUENCE [LARGE SCALE GENOMIC DNA]</scope>
    <source>
        <strain evidence="2">cv. Tatra</strain>
        <tissue evidence="1">Young leaves</tissue>
    </source>
</reference>
<evidence type="ECO:0000313" key="1">
    <source>
        <dbReference type="EMBL" id="PNX78074.1"/>
    </source>
</evidence>
<protein>
    <submittedName>
        <fullName evidence="1">Disease resistance protein</fullName>
    </submittedName>
</protein>
<evidence type="ECO:0000313" key="2">
    <source>
        <dbReference type="Proteomes" id="UP000236291"/>
    </source>
</evidence>
<proteinExistence type="predicted"/>
<accession>A0A2K3LHR2</accession>
<comment type="caution">
    <text evidence="1">The sequence shown here is derived from an EMBL/GenBank/DDBJ whole genome shotgun (WGS) entry which is preliminary data.</text>
</comment>
<dbReference type="EMBL" id="ASHM01033446">
    <property type="protein sequence ID" value="PNX78074.1"/>
    <property type="molecule type" value="Genomic_DNA"/>
</dbReference>
<dbReference type="Proteomes" id="UP000236291">
    <property type="component" value="Unassembled WGS sequence"/>
</dbReference>
<reference evidence="1 2" key="2">
    <citation type="journal article" date="2017" name="Front. Plant Sci.">
        <title>Gene Classification and Mining of Molecular Markers Useful in Red Clover (Trifolium pratense) Breeding.</title>
        <authorList>
            <person name="Istvanek J."/>
            <person name="Dluhosova J."/>
            <person name="Dluhos P."/>
            <person name="Patkova L."/>
            <person name="Nedelnik J."/>
            <person name="Repkova J."/>
        </authorList>
    </citation>
    <scope>NUCLEOTIDE SEQUENCE [LARGE SCALE GENOMIC DNA]</scope>
    <source>
        <strain evidence="2">cv. Tatra</strain>
        <tissue evidence="1">Young leaves</tissue>
    </source>
</reference>
<sequence>MSSLHTLECTGLLHLTSLQKLRIEECPKLENMEGERLPASLIQLEIVGCPLLEERCRMKHPQIWPKISHIKGAAKGVVLIWMTVHTAKIPPRDLIGIENEAMTVAVLRDDMLKDN</sequence>
<dbReference type="AlphaFoldDB" id="A0A2K3LHR2"/>